<dbReference type="EMBL" id="SNWQ01000003">
    <property type="protein sequence ID" value="TDO51765.1"/>
    <property type="molecule type" value="Genomic_DNA"/>
</dbReference>
<evidence type="ECO:0000259" key="2">
    <source>
        <dbReference type="Pfam" id="PF09992"/>
    </source>
</evidence>
<dbReference type="OrthoDB" id="141240at2"/>
<dbReference type="AlphaFoldDB" id="A0A4R6KMX0"/>
<accession>A0A4R6KMX0</accession>
<feature type="domain" description="Phosphodiester glycosidase" evidence="2">
    <location>
        <begin position="221"/>
        <end position="334"/>
    </location>
</feature>
<protein>
    <submittedName>
        <fullName evidence="3">Uncharacterized protein DUF2233</fullName>
    </submittedName>
</protein>
<evidence type="ECO:0000256" key="1">
    <source>
        <dbReference type="SAM" id="MobiDB-lite"/>
    </source>
</evidence>
<keyword evidence="4" id="KW-1185">Reference proteome</keyword>
<organism evidence="3 4">
    <name type="scientific">Kribbella caucasensis</name>
    <dbReference type="NCBI Taxonomy" id="2512215"/>
    <lineage>
        <taxon>Bacteria</taxon>
        <taxon>Bacillati</taxon>
        <taxon>Actinomycetota</taxon>
        <taxon>Actinomycetes</taxon>
        <taxon>Propionibacteriales</taxon>
        <taxon>Kribbellaceae</taxon>
        <taxon>Kribbella</taxon>
    </lineage>
</organism>
<dbReference type="InterPro" id="IPR018711">
    <property type="entry name" value="NAGPA"/>
</dbReference>
<dbReference type="Proteomes" id="UP000295388">
    <property type="component" value="Unassembled WGS sequence"/>
</dbReference>
<evidence type="ECO:0000313" key="3">
    <source>
        <dbReference type="EMBL" id="TDO51765.1"/>
    </source>
</evidence>
<sequence>MKHSLTRPARKIRRRRRIQWIALILCALLVVPAVSYVRALLYPGNASFAVRSVEWIRDHGGGKLIDTIETWRYSRHAPPTTGTPQDIPSAGQPAPTGGDPIGLPVIRTLPTVKTLAHEGVWSAARQGPQRRTLLWTTWFRPDPAHLPVTAAAALIPQTVDSLRLMPGTREPVVGMASRDGYSVPADARSRLVAVFNAGFKTADSHGGWWTTESAAVPLVDGRASVVIDRSGVARIGAWNQTVRMSLDVVAVRQNLDLVISDGKVVDGLSGNWQGRWGSARSQFQYTWRSGLGTDARGNLIYVAGNGLTLATLAAAMHQAGIREGMELDIHSAMVSFDIEQPTGNGPMTSRRLLQSMTSPSDRYLIDDQRDFFYVVTR</sequence>
<name>A0A4R6KMX0_9ACTN</name>
<comment type="caution">
    <text evidence="3">The sequence shown here is derived from an EMBL/GenBank/DDBJ whole genome shotgun (WGS) entry which is preliminary data.</text>
</comment>
<dbReference type="Pfam" id="PF09992">
    <property type="entry name" value="NAGPA"/>
    <property type="match status" value="1"/>
</dbReference>
<proteinExistence type="predicted"/>
<evidence type="ECO:0000313" key="4">
    <source>
        <dbReference type="Proteomes" id="UP000295388"/>
    </source>
</evidence>
<gene>
    <name evidence="3" type="ORF">EV643_103504</name>
</gene>
<reference evidence="3 4" key="1">
    <citation type="submission" date="2019-03" db="EMBL/GenBank/DDBJ databases">
        <title>Genomic Encyclopedia of Type Strains, Phase III (KMG-III): the genomes of soil and plant-associated and newly described type strains.</title>
        <authorList>
            <person name="Whitman W."/>
        </authorList>
    </citation>
    <scope>NUCLEOTIDE SEQUENCE [LARGE SCALE GENOMIC DNA]</scope>
    <source>
        <strain evidence="3 4">VKM Ac-2527</strain>
    </source>
</reference>
<feature type="region of interest" description="Disordered" evidence="1">
    <location>
        <begin position="75"/>
        <end position="96"/>
    </location>
</feature>
<dbReference type="RefSeq" id="WP_133799657.1">
    <property type="nucleotide sequence ID" value="NZ_SNWQ01000003.1"/>
</dbReference>